<protein>
    <submittedName>
        <fullName evidence="7">Outer membrane scaffolding protein for murein synthesis, MipA/OmpV family</fullName>
    </submittedName>
</protein>
<feature type="chain" id="PRO_5012461511" evidence="6">
    <location>
        <begin position="23"/>
        <end position="274"/>
    </location>
</feature>
<dbReference type="Pfam" id="PF06629">
    <property type="entry name" value="MipA"/>
    <property type="match status" value="1"/>
</dbReference>
<dbReference type="Proteomes" id="UP000192656">
    <property type="component" value="Unassembled WGS sequence"/>
</dbReference>
<dbReference type="EMBL" id="FWXR01000001">
    <property type="protein sequence ID" value="SMC35574.1"/>
    <property type="molecule type" value="Genomic_DNA"/>
</dbReference>
<evidence type="ECO:0000313" key="8">
    <source>
        <dbReference type="Proteomes" id="UP000192656"/>
    </source>
</evidence>
<sequence>MHLRFAASALAILLATALPAGAADVYAPYDPNPAEPAPAAYDYGGADFVFELGLGGAYQPDYLGSDDYEGSFYPIFSVEYLNLPGLGSFGGPDGRGFSIGPSFKYIGERDGGDLFGLDKVDDTYEIGLKASYTWDYAEVYGAVRYAFGGAEGVTGDIGANLIVRPTDRIELKAGPTASLASSDYMGDYFSVSPEEFVRSGGRFDVYEAEGGFQSVGVKASARYEVITDWFVTADASWERLVGDAGDSPVVTKAGDDDQFYFGLGLSKRFSLDLF</sequence>
<dbReference type="RefSeq" id="WP_084408199.1">
    <property type="nucleotide sequence ID" value="NZ_FWXR01000001.1"/>
</dbReference>
<name>A0A1W1YHF9_9HYPH</name>
<evidence type="ECO:0000256" key="2">
    <source>
        <dbReference type="ARBA" id="ARBA00005722"/>
    </source>
</evidence>
<dbReference type="PANTHER" id="PTHR38776">
    <property type="entry name" value="MLTA-INTERACTING PROTEIN-RELATED"/>
    <property type="match status" value="1"/>
</dbReference>
<keyword evidence="3 6" id="KW-0732">Signal</keyword>
<evidence type="ECO:0000313" key="7">
    <source>
        <dbReference type="EMBL" id="SMC35574.1"/>
    </source>
</evidence>
<keyword evidence="4" id="KW-0472">Membrane</keyword>
<accession>A0A1W1YHF9</accession>
<dbReference type="InterPro" id="IPR010583">
    <property type="entry name" value="MipA"/>
</dbReference>
<feature type="signal peptide" evidence="6">
    <location>
        <begin position="1"/>
        <end position="22"/>
    </location>
</feature>
<organism evidence="7 8">
    <name type="scientific">Fulvimarina manganoxydans</name>
    <dbReference type="NCBI Taxonomy" id="937218"/>
    <lineage>
        <taxon>Bacteria</taxon>
        <taxon>Pseudomonadati</taxon>
        <taxon>Pseudomonadota</taxon>
        <taxon>Alphaproteobacteria</taxon>
        <taxon>Hyphomicrobiales</taxon>
        <taxon>Aurantimonadaceae</taxon>
        <taxon>Fulvimarina</taxon>
    </lineage>
</organism>
<keyword evidence="8" id="KW-1185">Reference proteome</keyword>
<gene>
    <name evidence="7" type="ORF">SAMN06297251_101318</name>
</gene>
<dbReference type="OrthoDB" id="5462484at2"/>
<dbReference type="STRING" id="937218.SAMN06297251_101318"/>
<dbReference type="GO" id="GO:0009279">
    <property type="term" value="C:cell outer membrane"/>
    <property type="evidence" value="ECO:0007669"/>
    <property type="project" value="UniProtKB-SubCell"/>
</dbReference>
<reference evidence="7 8" key="1">
    <citation type="submission" date="2017-04" db="EMBL/GenBank/DDBJ databases">
        <authorList>
            <person name="Afonso C.L."/>
            <person name="Miller P.J."/>
            <person name="Scott M.A."/>
            <person name="Spackman E."/>
            <person name="Goraichik I."/>
            <person name="Dimitrov K.M."/>
            <person name="Suarez D.L."/>
            <person name="Swayne D.E."/>
        </authorList>
    </citation>
    <scope>NUCLEOTIDE SEQUENCE [LARGE SCALE GENOMIC DNA]</scope>
    <source>
        <strain evidence="7 8">CGMCC 1.10972</strain>
    </source>
</reference>
<evidence type="ECO:0000256" key="5">
    <source>
        <dbReference type="ARBA" id="ARBA00023237"/>
    </source>
</evidence>
<proteinExistence type="inferred from homology"/>
<dbReference type="PANTHER" id="PTHR38776:SF1">
    <property type="entry name" value="MLTA-INTERACTING PROTEIN-RELATED"/>
    <property type="match status" value="1"/>
</dbReference>
<evidence type="ECO:0000256" key="6">
    <source>
        <dbReference type="SAM" id="SignalP"/>
    </source>
</evidence>
<comment type="subcellular location">
    <subcellularLocation>
        <location evidence="1">Cell outer membrane</location>
    </subcellularLocation>
</comment>
<dbReference type="AlphaFoldDB" id="A0A1W1YHF9"/>
<evidence type="ECO:0000256" key="1">
    <source>
        <dbReference type="ARBA" id="ARBA00004442"/>
    </source>
</evidence>
<evidence type="ECO:0000256" key="4">
    <source>
        <dbReference type="ARBA" id="ARBA00023136"/>
    </source>
</evidence>
<evidence type="ECO:0000256" key="3">
    <source>
        <dbReference type="ARBA" id="ARBA00022729"/>
    </source>
</evidence>
<keyword evidence="5" id="KW-0998">Cell outer membrane</keyword>
<comment type="similarity">
    <text evidence="2">Belongs to the MipA/OmpV family.</text>
</comment>